<feature type="repeat" description="TPR" evidence="3">
    <location>
        <begin position="667"/>
        <end position="700"/>
    </location>
</feature>
<accession>A0A9P3PK73</accession>
<protein>
    <submittedName>
        <fullName evidence="4">Tetratricopeptide repeat</fullName>
    </submittedName>
</protein>
<evidence type="ECO:0000256" key="1">
    <source>
        <dbReference type="ARBA" id="ARBA00022737"/>
    </source>
</evidence>
<name>A0A9P3PK73_LYOSH</name>
<comment type="caution">
    <text evidence="4">The sequence shown here is derived from an EMBL/GenBank/DDBJ whole genome shotgun (WGS) entry which is preliminary data.</text>
</comment>
<dbReference type="PANTHER" id="PTHR15704:SF7">
    <property type="entry name" value="SUPERKILLER COMPLEX PROTEIN 3"/>
    <property type="match status" value="1"/>
</dbReference>
<reference evidence="4" key="1">
    <citation type="submission" date="2022-07" db="EMBL/GenBank/DDBJ databases">
        <title>The genome of Lyophyllum shimeji provides insight into the initial evolution of ectomycorrhizal fungal genome.</title>
        <authorList>
            <person name="Kobayashi Y."/>
            <person name="Shibata T."/>
            <person name="Hirakawa H."/>
            <person name="Shigenobu S."/>
            <person name="Nishiyama T."/>
            <person name="Yamada A."/>
            <person name="Hasebe M."/>
            <person name="Kawaguchi M."/>
        </authorList>
    </citation>
    <scope>NUCLEOTIDE SEQUENCE</scope>
    <source>
        <strain evidence="4">AT787</strain>
    </source>
</reference>
<dbReference type="Pfam" id="PF18833">
    <property type="entry name" value="TPR_22"/>
    <property type="match status" value="1"/>
</dbReference>
<evidence type="ECO:0000313" key="4">
    <source>
        <dbReference type="EMBL" id="GLB37236.1"/>
    </source>
</evidence>
<organism evidence="4 5">
    <name type="scientific">Lyophyllum shimeji</name>
    <name type="common">Hon-shimeji</name>
    <name type="synonym">Tricholoma shimeji</name>
    <dbReference type="NCBI Taxonomy" id="47721"/>
    <lineage>
        <taxon>Eukaryota</taxon>
        <taxon>Fungi</taxon>
        <taxon>Dikarya</taxon>
        <taxon>Basidiomycota</taxon>
        <taxon>Agaricomycotina</taxon>
        <taxon>Agaricomycetes</taxon>
        <taxon>Agaricomycetidae</taxon>
        <taxon>Agaricales</taxon>
        <taxon>Tricholomatineae</taxon>
        <taxon>Lyophyllaceae</taxon>
        <taxon>Lyophyllum</taxon>
    </lineage>
</organism>
<dbReference type="PROSITE" id="PS50005">
    <property type="entry name" value="TPR"/>
    <property type="match status" value="4"/>
</dbReference>
<dbReference type="EMBL" id="BRPK01000004">
    <property type="protein sequence ID" value="GLB37236.1"/>
    <property type="molecule type" value="Genomic_DNA"/>
</dbReference>
<evidence type="ECO:0000256" key="3">
    <source>
        <dbReference type="PROSITE-ProRule" id="PRU00339"/>
    </source>
</evidence>
<dbReference type="Proteomes" id="UP001063166">
    <property type="component" value="Unassembled WGS sequence"/>
</dbReference>
<dbReference type="PANTHER" id="PTHR15704">
    <property type="entry name" value="SUPERKILLER 3 PROTEIN-RELATED"/>
    <property type="match status" value="1"/>
</dbReference>
<dbReference type="InterPro" id="IPR040962">
    <property type="entry name" value="TPR_22"/>
</dbReference>
<feature type="repeat" description="TPR" evidence="3">
    <location>
        <begin position="983"/>
        <end position="1016"/>
    </location>
</feature>
<evidence type="ECO:0000313" key="5">
    <source>
        <dbReference type="Proteomes" id="UP001063166"/>
    </source>
</evidence>
<keyword evidence="5" id="KW-1185">Reference proteome</keyword>
<dbReference type="InterPro" id="IPR011990">
    <property type="entry name" value="TPR-like_helical_dom_sf"/>
</dbReference>
<dbReference type="SMART" id="SM00028">
    <property type="entry name" value="TPR"/>
    <property type="match status" value="13"/>
</dbReference>
<feature type="repeat" description="TPR" evidence="3">
    <location>
        <begin position="38"/>
        <end position="71"/>
    </location>
</feature>
<keyword evidence="2 3" id="KW-0802">TPR repeat</keyword>
<dbReference type="Pfam" id="PF12895">
    <property type="entry name" value="ANAPC3"/>
    <property type="match status" value="1"/>
</dbReference>
<sequence length="1419" mass="157504">MSFVKSKLKAARDALANKDYSTACDAATQVLEYEPENYNANVFLGLSLLELGQFDKSEQAYLRATALNPDNPLAWQGISKFYERREEWEKYANTLTRLMELYGKINEAVKCAESWQRLVELRRTRGNRMQLVDALSLVLPPSPTYTVLSSLPPPDPTNPASTTTFAAQSAIHHSLPHLEEIVRLVEAHEEETMRKEVEKRRTRLGAAGPEALKKEVGREIWGTSRLPGLYDEVLNHPNTTDELRRSTDAKLLRHKERYLHTIPETPDFSSEKLKVLGELDELVKGAVILRIPDELAWTFFLEGTDCETVAGYDRRLVNQFIELFPLSPTASVLKGYFTYMSIPLVDEDEHDEAPVIEPTGDEDPFDTILNAYAANTDSMIANRVLAELYVAETDYENAVKVAESGVALLNRYEKSTGRKLPNVRLDFKVVLATSLVHLFPPKHHARALVLIDDVLSQSANNVACLMGRGYVLQAANKWEEAATFFARVDELLPDDLNDGLRAREEKAWCLCQVQDLEAEITVLQHIVNIPRDLEERDADTARCLWRLGQCFWRMGDSKREEAYRFFISSLKALPTYAPAFTSLGIYYAEFSSPLDPKRASKCFQKAFELDPREAEAARRLADGFAEDREWDLVEVVARRTIEGEGGLNAGIEGTTASGTSRYLPTNAWAWKAVGVVELHRRNYPPAIQAFQVALRAEPDDSLSWVRLGEAYSKAGRHVAAVKALERAHDLNPHDWVCFYLIGDVKHQLGNFTEAIRAYESILADRPSEVGVLVSLGQAYLDLGRSEATEAFHFRAERSFIASISVGLRTIEASPGFRSVAWKTVGDAIYALSGRPTYSDEIVVREVLRRVISLLPAENAHLSGLVPPPALADDQLLTGLKVLEIALATYSYRISLGSTETTPRRGSPWFDLGVALHAWTVRSSNKVTLSEAQAQVVTCLTQALREDPGNDLHWTGLGDAYFLLQPRNAQHAYIKALEIDSKNAATWTSLGMLYLYHKDIELANESLYRAQTLDPEYATAWIGQALVATANGHDPEATAMFEHAVGLVPSVPEGDLEFAFLSFSRHRSSKYDRKHSMETLLPAFFVLDRYCSRRPDDATGLHLFALICESLGHLDTAASLLARTISILEAAYEVTEDPAVERQFTIANSNLARIRLALRDFAGAARSFESALGLLPEDDELETKVLRAQALFGSGLASFMQGELEAALANFEAALESVGEDKTLRGQVTVLLAQTMWAIQTDEFKESSKAQLLECISADPGNLTAINTLAGMGVLTDDESLVDAALSEILALPLEQRHELDPERNVDYLLTQYHLGQQNAEKAVSVAQRAAFSEPSRPEARTVLATLLMQQAKFGAALAVLSGSDTSSIEDLPASLSLQAIAHSHSDKPVALREAQRAVMLSPSDVRCWRVLALVRSLAR</sequence>
<dbReference type="GO" id="GO:0006401">
    <property type="term" value="P:RNA catabolic process"/>
    <property type="evidence" value="ECO:0007669"/>
    <property type="project" value="InterPro"/>
</dbReference>
<feature type="repeat" description="TPR" evidence="3">
    <location>
        <begin position="701"/>
        <end position="734"/>
    </location>
</feature>
<dbReference type="Gene3D" id="1.25.40.10">
    <property type="entry name" value="Tetratricopeptide repeat domain"/>
    <property type="match status" value="4"/>
</dbReference>
<proteinExistence type="predicted"/>
<dbReference type="InterPro" id="IPR039226">
    <property type="entry name" value="Ski3/TTC37"/>
</dbReference>
<evidence type="ECO:0000256" key="2">
    <source>
        <dbReference type="ARBA" id="ARBA00022803"/>
    </source>
</evidence>
<dbReference type="SUPFAM" id="SSF48452">
    <property type="entry name" value="TPR-like"/>
    <property type="match status" value="5"/>
</dbReference>
<keyword evidence="1" id="KW-0677">Repeat</keyword>
<dbReference type="GO" id="GO:0055087">
    <property type="term" value="C:Ski complex"/>
    <property type="evidence" value="ECO:0007669"/>
    <property type="project" value="InterPro"/>
</dbReference>
<dbReference type="Pfam" id="PF13432">
    <property type="entry name" value="TPR_16"/>
    <property type="match status" value="2"/>
</dbReference>
<gene>
    <name evidence="4" type="primary">SKI3</name>
    <name evidence="4" type="ORF">LshimejAT787_0402870</name>
</gene>
<dbReference type="InterPro" id="IPR019734">
    <property type="entry name" value="TPR_rpt"/>
</dbReference>
<dbReference type="OrthoDB" id="421075at2759"/>